<evidence type="ECO:0000259" key="8">
    <source>
        <dbReference type="PROSITE" id="PS50048"/>
    </source>
</evidence>
<organism evidence="9 10">
    <name type="scientific">Massariosphaeria phaeospora</name>
    <dbReference type="NCBI Taxonomy" id="100035"/>
    <lineage>
        <taxon>Eukaryota</taxon>
        <taxon>Fungi</taxon>
        <taxon>Dikarya</taxon>
        <taxon>Ascomycota</taxon>
        <taxon>Pezizomycotina</taxon>
        <taxon>Dothideomycetes</taxon>
        <taxon>Pleosporomycetidae</taxon>
        <taxon>Pleosporales</taxon>
        <taxon>Pleosporales incertae sedis</taxon>
        <taxon>Massariosphaeria</taxon>
    </lineage>
</organism>
<dbReference type="InterPro" id="IPR036864">
    <property type="entry name" value="Zn2-C6_fun-type_DNA-bd_sf"/>
</dbReference>
<dbReference type="GO" id="GO:0001228">
    <property type="term" value="F:DNA-binding transcription activator activity, RNA polymerase II-specific"/>
    <property type="evidence" value="ECO:0007669"/>
    <property type="project" value="TreeGrafter"/>
</dbReference>
<keyword evidence="4" id="KW-0238">DNA-binding</keyword>
<dbReference type="SMART" id="SM00066">
    <property type="entry name" value="GAL4"/>
    <property type="match status" value="1"/>
</dbReference>
<feature type="region of interest" description="Disordered" evidence="7">
    <location>
        <begin position="1"/>
        <end position="24"/>
    </location>
</feature>
<dbReference type="InterPro" id="IPR007219">
    <property type="entry name" value="XnlR_reg_dom"/>
</dbReference>
<dbReference type="PROSITE" id="PS50048">
    <property type="entry name" value="ZN2_CY6_FUNGAL_2"/>
    <property type="match status" value="1"/>
</dbReference>
<dbReference type="GO" id="GO:0000978">
    <property type="term" value="F:RNA polymerase II cis-regulatory region sequence-specific DNA binding"/>
    <property type="evidence" value="ECO:0007669"/>
    <property type="project" value="TreeGrafter"/>
</dbReference>
<evidence type="ECO:0000256" key="7">
    <source>
        <dbReference type="SAM" id="MobiDB-lite"/>
    </source>
</evidence>
<keyword evidence="5" id="KW-0804">Transcription</keyword>
<dbReference type="AlphaFoldDB" id="A0A7C8IBJ8"/>
<dbReference type="PROSITE" id="PS00463">
    <property type="entry name" value="ZN2_CY6_FUNGAL_1"/>
    <property type="match status" value="1"/>
</dbReference>
<accession>A0A7C8IBJ8</accession>
<dbReference type="GO" id="GO:0006351">
    <property type="term" value="P:DNA-templated transcription"/>
    <property type="evidence" value="ECO:0007669"/>
    <property type="project" value="InterPro"/>
</dbReference>
<dbReference type="CDD" id="cd12148">
    <property type="entry name" value="fungal_TF_MHR"/>
    <property type="match status" value="1"/>
</dbReference>
<keyword evidence="1" id="KW-0479">Metal-binding</keyword>
<dbReference type="PANTHER" id="PTHR31944">
    <property type="entry name" value="HEME-RESPONSIVE ZINC FINGER TRANSCRIPTION FACTOR HAP1"/>
    <property type="match status" value="1"/>
</dbReference>
<evidence type="ECO:0000256" key="1">
    <source>
        <dbReference type="ARBA" id="ARBA00022723"/>
    </source>
</evidence>
<keyword evidence="6" id="KW-0539">Nucleus</keyword>
<dbReference type="PANTHER" id="PTHR31944:SF129">
    <property type="entry name" value="ASPYRIDONES CLUSTER REGULATOR APDR-RELATED"/>
    <property type="match status" value="1"/>
</dbReference>
<dbReference type="GO" id="GO:0005634">
    <property type="term" value="C:nucleus"/>
    <property type="evidence" value="ECO:0007669"/>
    <property type="project" value="TreeGrafter"/>
</dbReference>
<feature type="domain" description="Zn(2)-C6 fungal-type" evidence="8">
    <location>
        <begin position="27"/>
        <end position="57"/>
    </location>
</feature>
<dbReference type="SMART" id="SM00906">
    <property type="entry name" value="Fungal_trans"/>
    <property type="match status" value="1"/>
</dbReference>
<protein>
    <recommendedName>
        <fullName evidence="8">Zn(2)-C6 fungal-type domain-containing protein</fullName>
    </recommendedName>
</protein>
<feature type="compositionally biased region" description="Basic and acidic residues" evidence="7">
    <location>
        <begin position="1"/>
        <end position="13"/>
    </location>
</feature>
<feature type="region of interest" description="Disordered" evidence="7">
    <location>
        <begin position="36"/>
        <end position="87"/>
    </location>
</feature>
<keyword evidence="2" id="KW-0862">Zinc</keyword>
<reference evidence="9 10" key="1">
    <citation type="submission" date="2020-01" db="EMBL/GenBank/DDBJ databases">
        <authorList>
            <consortium name="DOE Joint Genome Institute"/>
            <person name="Haridas S."/>
            <person name="Albert R."/>
            <person name="Binder M."/>
            <person name="Bloem J."/>
            <person name="Labutti K."/>
            <person name="Salamov A."/>
            <person name="Andreopoulos B."/>
            <person name="Baker S.E."/>
            <person name="Barry K."/>
            <person name="Bills G."/>
            <person name="Bluhm B.H."/>
            <person name="Cannon C."/>
            <person name="Castanera R."/>
            <person name="Culley D.E."/>
            <person name="Daum C."/>
            <person name="Ezra D."/>
            <person name="Gonzalez J.B."/>
            <person name="Henrissat B."/>
            <person name="Kuo A."/>
            <person name="Liang C."/>
            <person name="Lipzen A."/>
            <person name="Lutzoni F."/>
            <person name="Magnuson J."/>
            <person name="Mondo S."/>
            <person name="Nolan M."/>
            <person name="Ohm R."/>
            <person name="Pangilinan J."/>
            <person name="Park H.-J.H."/>
            <person name="Ramirez L."/>
            <person name="Alfaro M."/>
            <person name="Sun H."/>
            <person name="Tritt A."/>
            <person name="Yoshinaga Y."/>
            <person name="Zwiers L.-H.L."/>
            <person name="Turgeon B.G."/>
            <person name="Goodwin S.B."/>
            <person name="Spatafora J.W."/>
            <person name="Crous P.W."/>
            <person name="Grigoriev I.V."/>
        </authorList>
    </citation>
    <scope>NUCLEOTIDE SEQUENCE [LARGE SCALE GENOMIC DNA]</scope>
    <source>
        <strain evidence="9 10">CBS 611.86</strain>
    </source>
</reference>
<dbReference type="Proteomes" id="UP000481861">
    <property type="component" value="Unassembled WGS sequence"/>
</dbReference>
<dbReference type="InterPro" id="IPR001138">
    <property type="entry name" value="Zn2Cys6_DnaBD"/>
</dbReference>
<dbReference type="Pfam" id="PF04082">
    <property type="entry name" value="Fungal_trans"/>
    <property type="match status" value="1"/>
</dbReference>
<dbReference type="OrthoDB" id="4337792at2759"/>
<dbReference type="EMBL" id="JAADJZ010000004">
    <property type="protein sequence ID" value="KAF2875534.1"/>
    <property type="molecule type" value="Genomic_DNA"/>
</dbReference>
<keyword evidence="3" id="KW-0805">Transcription regulation</keyword>
<dbReference type="SUPFAM" id="SSF57701">
    <property type="entry name" value="Zn2/Cys6 DNA-binding domain"/>
    <property type="match status" value="1"/>
</dbReference>
<evidence type="ECO:0000256" key="6">
    <source>
        <dbReference type="ARBA" id="ARBA00023242"/>
    </source>
</evidence>
<evidence type="ECO:0000256" key="2">
    <source>
        <dbReference type="ARBA" id="ARBA00022833"/>
    </source>
</evidence>
<keyword evidence="10" id="KW-1185">Reference proteome</keyword>
<evidence type="ECO:0000313" key="9">
    <source>
        <dbReference type="EMBL" id="KAF2875534.1"/>
    </source>
</evidence>
<dbReference type="Gene3D" id="4.10.240.10">
    <property type="entry name" value="Zn(2)-C6 fungal-type DNA-binding domain"/>
    <property type="match status" value="1"/>
</dbReference>
<evidence type="ECO:0000313" key="10">
    <source>
        <dbReference type="Proteomes" id="UP000481861"/>
    </source>
</evidence>
<evidence type="ECO:0000256" key="3">
    <source>
        <dbReference type="ARBA" id="ARBA00023015"/>
    </source>
</evidence>
<dbReference type="CDD" id="cd00067">
    <property type="entry name" value="GAL4"/>
    <property type="match status" value="1"/>
</dbReference>
<dbReference type="GO" id="GO:0008270">
    <property type="term" value="F:zinc ion binding"/>
    <property type="evidence" value="ECO:0007669"/>
    <property type="project" value="InterPro"/>
</dbReference>
<comment type="caution">
    <text evidence="9">The sequence shown here is derived from an EMBL/GenBank/DDBJ whole genome shotgun (WGS) entry which is preliminary data.</text>
</comment>
<evidence type="ECO:0000256" key="4">
    <source>
        <dbReference type="ARBA" id="ARBA00023125"/>
    </source>
</evidence>
<dbReference type="Pfam" id="PF00172">
    <property type="entry name" value="Zn_clus"/>
    <property type="match status" value="1"/>
</dbReference>
<gene>
    <name evidence="9" type="ORF">BDV95DRAFT_562105</name>
</gene>
<evidence type="ECO:0000256" key="5">
    <source>
        <dbReference type="ARBA" id="ARBA00023163"/>
    </source>
</evidence>
<proteinExistence type="predicted"/>
<name>A0A7C8IBJ8_9PLEO</name>
<sequence>MDRQPPRLRHADSDGIGPVKRRRPALSCVECRKRKVKCDRDKPCGPCTRTKSPTCTYRPGRHSPVHRAESSTPASAGQDGSPASSPQLAEATFEMDSMMNSYIAPGILGTHGKPKLHPLPTVHSDTTDATTVSTLVEKVRELEGRLAFMTGEKAAAGGTVLPIRDAPTGLAGQFVKSRFYGESHWVNCLEPYDALGHGHTVSNESTNRKEVNKSSELWATVSECKRVGRALKAARMLQMPLDPELVSSVPQKDTCDQLVQCYFRTFEGVFRVLHIPTFQKEYDQYWENPEAAKPSVLMKILMVCAIGVPFYTGERQSRLRAASVKWIQATGSWLSSPHEKSRLNMAGIQIHTLLLLARQVCSVDGDLIWIPAGALLRSAMHLGLHRDPRHFPRISTFGVEMRRRLWATVLEITVQASLDMGMPPMISPDDYDTLPPSNINDEDISEGDSYLDEKPPNVFTQTSFQIALSETLPIRLEITSLVNNLRSDMSYDETLRLGTEVGTVCRAKTQFFQRFLTSLPSANPFQIKLFDTLVKRFVLCLHRPFFAKAKENPRYYYSKKICLDTALAIHAPATHLKAGEKDDWTRFSHCAVGLFKSIFLYSTSTVYLELIAQIEEQQMDSSLFAPLTGPISSMPSELVTSQLPPSQPPLTMPPQFETLRKVLFTARETTEARIRNGETNAKGLIFLTCALARIDALAANTDPNVAVLEGAQKAVVESAEMLKAAFLNEQDVEFEQRPGLEAATEPWRGEGGDVMTGPGTSGVDGLGEAMPEVSWENMNWESILPDETVDYGFGFEGSPESWFLGWGYPGQL</sequence>
<dbReference type="InterPro" id="IPR051430">
    <property type="entry name" value="Fungal_TF_Env_Response"/>
</dbReference>